<keyword evidence="6 9" id="KW-0862">Zinc</keyword>
<comment type="similarity">
    <text evidence="1 8 9">Belongs to the peptidase M2 family.</text>
</comment>
<gene>
    <name evidence="10" type="ORF">NQ318_014775</name>
</gene>
<evidence type="ECO:0000256" key="2">
    <source>
        <dbReference type="ARBA" id="ARBA00022729"/>
    </source>
</evidence>
<dbReference type="InterPro" id="IPR001548">
    <property type="entry name" value="Peptidase_M2"/>
</dbReference>
<dbReference type="GO" id="GO:0008237">
    <property type="term" value="F:metallopeptidase activity"/>
    <property type="evidence" value="ECO:0007669"/>
    <property type="project" value="UniProtKB-KW"/>
</dbReference>
<dbReference type="GO" id="GO:0046872">
    <property type="term" value="F:metal ion binding"/>
    <property type="evidence" value="ECO:0007669"/>
    <property type="project" value="UniProtKB-KW"/>
</dbReference>
<dbReference type="AlphaFoldDB" id="A0AAV8ZD68"/>
<dbReference type="PANTHER" id="PTHR10514:SF40">
    <property type="entry name" value="ANGIOTENSIN-CONVERTING ENZYME"/>
    <property type="match status" value="1"/>
</dbReference>
<evidence type="ECO:0000256" key="7">
    <source>
        <dbReference type="PIRSR" id="PIRSR601548-8"/>
    </source>
</evidence>
<keyword evidence="4 9" id="KW-0325">Glycoprotein</keyword>
<evidence type="ECO:0000256" key="1">
    <source>
        <dbReference type="ARBA" id="ARBA00008139"/>
    </source>
</evidence>
<feature type="binding site" evidence="6">
    <location>
        <position position="68"/>
    </location>
    <ligand>
        <name>Zn(2+)</name>
        <dbReference type="ChEBI" id="CHEBI:29105"/>
        <label>1</label>
        <note>catalytic</note>
    </ligand>
</feature>
<organism evidence="10 11">
    <name type="scientific">Aromia moschata</name>
    <dbReference type="NCBI Taxonomy" id="1265417"/>
    <lineage>
        <taxon>Eukaryota</taxon>
        <taxon>Metazoa</taxon>
        <taxon>Ecdysozoa</taxon>
        <taxon>Arthropoda</taxon>
        <taxon>Hexapoda</taxon>
        <taxon>Insecta</taxon>
        <taxon>Pterygota</taxon>
        <taxon>Neoptera</taxon>
        <taxon>Endopterygota</taxon>
        <taxon>Coleoptera</taxon>
        <taxon>Polyphaga</taxon>
        <taxon>Cucujiformia</taxon>
        <taxon>Chrysomeloidea</taxon>
        <taxon>Cerambycidae</taxon>
        <taxon>Cerambycinae</taxon>
        <taxon>Callichromatini</taxon>
        <taxon>Aromia</taxon>
    </lineage>
</organism>
<dbReference type="EC" id="3.4.-.-" evidence="9"/>
<keyword evidence="9" id="KW-0645">Protease</keyword>
<keyword evidence="11" id="KW-1185">Reference proteome</keyword>
<evidence type="ECO:0000256" key="5">
    <source>
        <dbReference type="PIRSR" id="PIRSR601548-2"/>
    </source>
</evidence>
<reference evidence="10" key="1">
    <citation type="journal article" date="2023" name="Insect Mol. Biol.">
        <title>Genome sequencing provides insights into the evolution of gene families encoding plant cell wall-degrading enzymes in longhorned beetles.</title>
        <authorList>
            <person name="Shin N.R."/>
            <person name="Okamura Y."/>
            <person name="Kirsch R."/>
            <person name="Pauchet Y."/>
        </authorList>
    </citation>
    <scope>NUCLEOTIDE SEQUENCE</scope>
    <source>
        <strain evidence="10">AMC_N1</strain>
    </source>
</reference>
<dbReference type="GO" id="GO:0005886">
    <property type="term" value="C:plasma membrane"/>
    <property type="evidence" value="ECO:0007669"/>
    <property type="project" value="TreeGrafter"/>
</dbReference>
<comment type="caution">
    <text evidence="10">The sequence shown here is derived from an EMBL/GenBank/DDBJ whole genome shotgun (WGS) entry which is preliminary data.</text>
</comment>
<dbReference type="Pfam" id="PF01401">
    <property type="entry name" value="Peptidase_M2"/>
    <property type="match status" value="1"/>
</dbReference>
<dbReference type="PRINTS" id="PR00791">
    <property type="entry name" value="PEPDIPTASEA"/>
</dbReference>
<feature type="binding site" evidence="7">
    <location>
        <position position="68"/>
    </location>
    <ligand>
        <name>Zn(2+)</name>
        <dbReference type="ChEBI" id="CHEBI:29105"/>
        <label>2</label>
        <note>catalytic</note>
    </ligand>
</feature>
<comment type="caution">
    <text evidence="8">Lacks conserved residue(s) required for the propagation of feature annotation.</text>
</comment>
<keyword evidence="2" id="KW-0732">Signal</keyword>
<evidence type="ECO:0000256" key="6">
    <source>
        <dbReference type="PIRSR" id="PIRSR601548-3"/>
    </source>
</evidence>
<sequence>MYGYSPVDIFRLAEDFFVSLNMTALPLDFWQGSILEEPVDRMVLCQPSAWDFCNRRDYRDGANPAFHEAIGEAIGLSVGTPRHLQALGLVQASVDDTAVDINFLYSMALEKVAFLPFAYIMDKWRYDVFKGEIGRDQYTCHWWRLSEQYQGIKPPVLRSEIDFDPGAKYHIPANIPYLR</sequence>
<dbReference type="SUPFAM" id="SSF55486">
    <property type="entry name" value="Metalloproteases ('zincins'), catalytic domain"/>
    <property type="match status" value="1"/>
</dbReference>
<name>A0AAV8ZD68_9CUCU</name>
<comment type="cofactor">
    <cofactor evidence="9">
        <name>Zn(2+)</name>
        <dbReference type="ChEBI" id="CHEBI:29105"/>
    </cofactor>
    <text evidence="9">Binds 1 zinc ion per subunit.</text>
</comment>
<evidence type="ECO:0000256" key="3">
    <source>
        <dbReference type="ARBA" id="ARBA00023157"/>
    </source>
</evidence>
<evidence type="ECO:0000256" key="9">
    <source>
        <dbReference type="RuleBase" id="RU361144"/>
    </source>
</evidence>
<keyword evidence="3" id="KW-1015">Disulfide bond</keyword>
<proteinExistence type="inferred from homology"/>
<keyword evidence="9" id="KW-0378">Hydrolase</keyword>
<dbReference type="Proteomes" id="UP001162162">
    <property type="component" value="Unassembled WGS sequence"/>
</dbReference>
<dbReference type="GO" id="GO:0008241">
    <property type="term" value="F:peptidyl-dipeptidase activity"/>
    <property type="evidence" value="ECO:0007669"/>
    <property type="project" value="InterPro"/>
</dbReference>
<keyword evidence="9" id="KW-0482">Metalloprotease</keyword>
<evidence type="ECO:0000256" key="8">
    <source>
        <dbReference type="PROSITE-ProRule" id="PRU01355"/>
    </source>
</evidence>
<dbReference type="PANTHER" id="PTHR10514">
    <property type="entry name" value="ANGIOTENSIN-CONVERTING ENZYME"/>
    <property type="match status" value="1"/>
</dbReference>
<dbReference type="EMBL" id="JAPWTK010000005">
    <property type="protein sequence ID" value="KAJ8961524.1"/>
    <property type="molecule type" value="Genomic_DNA"/>
</dbReference>
<dbReference type="PROSITE" id="PS52011">
    <property type="entry name" value="PEPTIDASE_M2"/>
    <property type="match status" value="1"/>
</dbReference>
<accession>A0AAV8ZD68</accession>
<keyword evidence="9" id="KW-0121">Carboxypeptidase</keyword>
<evidence type="ECO:0000313" key="10">
    <source>
        <dbReference type="EMBL" id="KAJ8961524.1"/>
    </source>
</evidence>
<keyword evidence="6 9" id="KW-0479">Metal-binding</keyword>
<evidence type="ECO:0000313" key="11">
    <source>
        <dbReference type="Proteomes" id="UP001162162"/>
    </source>
</evidence>
<feature type="binding site" evidence="5">
    <location>
        <position position="179"/>
    </location>
    <ligand>
        <name>chloride</name>
        <dbReference type="ChEBI" id="CHEBI:17996"/>
        <label>1</label>
    </ligand>
</feature>
<protein>
    <recommendedName>
        <fullName evidence="9">Angiotensin-converting enzyme</fullName>
        <ecNumber evidence="9">3.4.-.-</ecNumber>
    </recommendedName>
</protein>
<dbReference type="GO" id="GO:0004180">
    <property type="term" value="F:carboxypeptidase activity"/>
    <property type="evidence" value="ECO:0007669"/>
    <property type="project" value="UniProtKB-KW"/>
</dbReference>
<evidence type="ECO:0000256" key="4">
    <source>
        <dbReference type="ARBA" id="ARBA00023180"/>
    </source>
</evidence>
<dbReference type="GO" id="GO:0006508">
    <property type="term" value="P:proteolysis"/>
    <property type="evidence" value="ECO:0007669"/>
    <property type="project" value="UniProtKB-KW"/>
</dbReference>